<sequence>MERGCNKPMVELSAPACPRCGSPNTKFCYYNNYSLTQPRYFCKACRRYWTRGGSLRNIPVGGGCRKSRRGKSILKSHNNNINNNYNNISDISTTATTIDLAAVYANFLNQAPRHDHHHNNKNNNNACDYDRVNDHVSLLLSEFSEERVGIMNTPVGFSSFDMNHLSSQANGFFECGHFHEPQLFGNNYSGLPALPGQGILWAPELGSDAMLPGTDDRNMISGALDENVSPFSPLMNLEAIFRS</sequence>
<dbReference type="InterPro" id="IPR045174">
    <property type="entry name" value="Dof"/>
</dbReference>
<feature type="domain" description="Dof-type" evidence="10">
    <location>
        <begin position="15"/>
        <end position="69"/>
    </location>
</feature>
<proteinExistence type="predicted"/>
<comment type="subcellular location">
    <subcellularLocation>
        <location evidence="8 9">Nucleus</location>
    </subcellularLocation>
</comment>
<evidence type="ECO:0000313" key="12">
    <source>
        <dbReference type="Proteomes" id="UP001632038"/>
    </source>
</evidence>
<dbReference type="PROSITE" id="PS50884">
    <property type="entry name" value="ZF_DOF_2"/>
    <property type="match status" value="1"/>
</dbReference>
<gene>
    <name evidence="11" type="ORF">CASFOL_013548</name>
</gene>
<dbReference type="Proteomes" id="UP001632038">
    <property type="component" value="Unassembled WGS sequence"/>
</dbReference>
<evidence type="ECO:0000256" key="8">
    <source>
        <dbReference type="PROSITE-ProRule" id="PRU00071"/>
    </source>
</evidence>
<dbReference type="Pfam" id="PF02701">
    <property type="entry name" value="Zn_ribbon_Dof"/>
    <property type="match status" value="1"/>
</dbReference>
<name>A0ABD3DKA7_9LAMI</name>
<organism evidence="11 12">
    <name type="scientific">Castilleja foliolosa</name>
    <dbReference type="NCBI Taxonomy" id="1961234"/>
    <lineage>
        <taxon>Eukaryota</taxon>
        <taxon>Viridiplantae</taxon>
        <taxon>Streptophyta</taxon>
        <taxon>Embryophyta</taxon>
        <taxon>Tracheophyta</taxon>
        <taxon>Spermatophyta</taxon>
        <taxon>Magnoliopsida</taxon>
        <taxon>eudicotyledons</taxon>
        <taxon>Gunneridae</taxon>
        <taxon>Pentapetalae</taxon>
        <taxon>asterids</taxon>
        <taxon>lamiids</taxon>
        <taxon>Lamiales</taxon>
        <taxon>Orobanchaceae</taxon>
        <taxon>Pedicularideae</taxon>
        <taxon>Castillejinae</taxon>
        <taxon>Castilleja</taxon>
    </lineage>
</organism>
<evidence type="ECO:0000256" key="1">
    <source>
        <dbReference type="ARBA" id="ARBA00022723"/>
    </source>
</evidence>
<accession>A0ABD3DKA7</accession>
<keyword evidence="1 9" id="KW-0479">Metal-binding</keyword>
<dbReference type="GO" id="GO:0003700">
    <property type="term" value="F:DNA-binding transcription factor activity"/>
    <property type="evidence" value="ECO:0007669"/>
    <property type="project" value="UniProtKB-UniRule"/>
</dbReference>
<evidence type="ECO:0000256" key="2">
    <source>
        <dbReference type="ARBA" id="ARBA00022771"/>
    </source>
</evidence>
<dbReference type="PANTHER" id="PTHR31992">
    <property type="entry name" value="DOF ZINC FINGER PROTEIN DOF1.4-RELATED"/>
    <property type="match status" value="1"/>
</dbReference>
<dbReference type="GO" id="GO:0005634">
    <property type="term" value="C:nucleus"/>
    <property type="evidence" value="ECO:0007669"/>
    <property type="project" value="UniProtKB-SubCell"/>
</dbReference>
<keyword evidence="4 9" id="KW-0805">Transcription regulation</keyword>
<keyword evidence="2 8" id="KW-0863">Zinc-finger</keyword>
<evidence type="ECO:0000259" key="10">
    <source>
        <dbReference type="PROSITE" id="PS50884"/>
    </source>
</evidence>
<evidence type="ECO:0000313" key="11">
    <source>
        <dbReference type="EMBL" id="KAL3642733.1"/>
    </source>
</evidence>
<keyword evidence="7 8" id="KW-0539">Nucleus</keyword>
<dbReference type="GO" id="GO:0008270">
    <property type="term" value="F:zinc ion binding"/>
    <property type="evidence" value="ECO:0007669"/>
    <property type="project" value="UniProtKB-KW"/>
</dbReference>
<dbReference type="PANTHER" id="PTHR31992:SF141">
    <property type="entry name" value="DOF ZINC FINGER PROTEIN DOF1.4"/>
    <property type="match status" value="1"/>
</dbReference>
<evidence type="ECO:0000256" key="3">
    <source>
        <dbReference type="ARBA" id="ARBA00022833"/>
    </source>
</evidence>
<comment type="function">
    <text evidence="9">Transcription factor that binds specifically to a 5'-AA[AG]G-3' consensus core sequence.</text>
</comment>
<evidence type="ECO:0000256" key="7">
    <source>
        <dbReference type="ARBA" id="ARBA00023242"/>
    </source>
</evidence>
<dbReference type="AlphaFoldDB" id="A0ABD3DKA7"/>
<reference evidence="12" key="1">
    <citation type="journal article" date="2024" name="IScience">
        <title>Strigolactones Initiate the Formation of Haustorium-like Structures in Castilleja.</title>
        <authorList>
            <person name="Buerger M."/>
            <person name="Peterson D."/>
            <person name="Chory J."/>
        </authorList>
    </citation>
    <scope>NUCLEOTIDE SEQUENCE [LARGE SCALE GENOMIC DNA]</scope>
</reference>
<keyword evidence="3 9" id="KW-0862">Zinc</keyword>
<comment type="caution">
    <text evidence="11">The sequence shown here is derived from an EMBL/GenBank/DDBJ whole genome shotgun (WGS) entry which is preliminary data.</text>
</comment>
<dbReference type="InterPro" id="IPR003851">
    <property type="entry name" value="Znf_Dof"/>
</dbReference>
<dbReference type="EMBL" id="JAVIJP010000016">
    <property type="protein sequence ID" value="KAL3642733.1"/>
    <property type="molecule type" value="Genomic_DNA"/>
</dbReference>
<protein>
    <recommendedName>
        <fullName evidence="9">Dof zinc finger protein</fullName>
    </recommendedName>
</protein>
<keyword evidence="6 9" id="KW-0804">Transcription</keyword>
<keyword evidence="5 8" id="KW-0238">DNA-binding</keyword>
<evidence type="ECO:0000256" key="9">
    <source>
        <dbReference type="RuleBase" id="RU369094"/>
    </source>
</evidence>
<evidence type="ECO:0000256" key="5">
    <source>
        <dbReference type="ARBA" id="ARBA00023125"/>
    </source>
</evidence>
<dbReference type="GO" id="GO:0003677">
    <property type="term" value="F:DNA binding"/>
    <property type="evidence" value="ECO:0007669"/>
    <property type="project" value="UniProtKB-UniRule"/>
</dbReference>
<keyword evidence="12" id="KW-1185">Reference proteome</keyword>
<dbReference type="PROSITE" id="PS01361">
    <property type="entry name" value="ZF_DOF_1"/>
    <property type="match status" value="1"/>
</dbReference>
<evidence type="ECO:0000256" key="6">
    <source>
        <dbReference type="ARBA" id="ARBA00023163"/>
    </source>
</evidence>
<evidence type="ECO:0000256" key="4">
    <source>
        <dbReference type="ARBA" id="ARBA00023015"/>
    </source>
</evidence>